<organism evidence="3 4">
    <name type="scientific">Mycena rosella</name>
    <name type="common">Pink bonnet</name>
    <name type="synonym">Agaricus rosellus</name>
    <dbReference type="NCBI Taxonomy" id="1033263"/>
    <lineage>
        <taxon>Eukaryota</taxon>
        <taxon>Fungi</taxon>
        <taxon>Dikarya</taxon>
        <taxon>Basidiomycota</taxon>
        <taxon>Agaricomycotina</taxon>
        <taxon>Agaricomycetes</taxon>
        <taxon>Agaricomycetidae</taxon>
        <taxon>Agaricales</taxon>
        <taxon>Marasmiineae</taxon>
        <taxon>Mycenaceae</taxon>
        <taxon>Mycena</taxon>
    </lineage>
</organism>
<accession>A0AAD7D1C6</accession>
<keyword evidence="2" id="KW-1133">Transmembrane helix</keyword>
<sequence length="218" mass="23632">METRALPGDPPRGTDLPHGPLDLLDPPYRPGSLTAGSQSGTDSSGSTYGLRDADHTLGDWCAAAATTDSRGDLASLALLAVIGTFGSLPDMSRPSPIIIGDVSAPAALFSLVLLSLWIFSCIFALLTKFGRCRLAALTQFPYYDSRGSPPESGGQLWPYSSLQLIPRFRRPYPQCVQWWWNERRHPGSWAGEGCPPRSSFAHGAHYGIVEYCTYRPCG</sequence>
<keyword evidence="2" id="KW-0472">Membrane</keyword>
<protein>
    <submittedName>
        <fullName evidence="3">Uncharacterized protein</fullName>
    </submittedName>
</protein>
<reference evidence="3" key="1">
    <citation type="submission" date="2023-03" db="EMBL/GenBank/DDBJ databases">
        <title>Massive genome expansion in bonnet fungi (Mycena s.s.) driven by repeated elements and novel gene families across ecological guilds.</title>
        <authorList>
            <consortium name="Lawrence Berkeley National Laboratory"/>
            <person name="Harder C.B."/>
            <person name="Miyauchi S."/>
            <person name="Viragh M."/>
            <person name="Kuo A."/>
            <person name="Thoen E."/>
            <person name="Andreopoulos B."/>
            <person name="Lu D."/>
            <person name="Skrede I."/>
            <person name="Drula E."/>
            <person name="Henrissat B."/>
            <person name="Morin E."/>
            <person name="Kohler A."/>
            <person name="Barry K."/>
            <person name="LaButti K."/>
            <person name="Morin E."/>
            <person name="Salamov A."/>
            <person name="Lipzen A."/>
            <person name="Mereny Z."/>
            <person name="Hegedus B."/>
            <person name="Baldrian P."/>
            <person name="Stursova M."/>
            <person name="Weitz H."/>
            <person name="Taylor A."/>
            <person name="Grigoriev I.V."/>
            <person name="Nagy L.G."/>
            <person name="Martin F."/>
            <person name="Kauserud H."/>
        </authorList>
    </citation>
    <scope>NUCLEOTIDE SEQUENCE</scope>
    <source>
        <strain evidence="3">CBHHK067</strain>
    </source>
</reference>
<proteinExistence type="predicted"/>
<dbReference type="Proteomes" id="UP001221757">
    <property type="component" value="Unassembled WGS sequence"/>
</dbReference>
<feature type="region of interest" description="Disordered" evidence="1">
    <location>
        <begin position="1"/>
        <end position="48"/>
    </location>
</feature>
<evidence type="ECO:0000256" key="2">
    <source>
        <dbReference type="SAM" id="Phobius"/>
    </source>
</evidence>
<feature type="compositionally biased region" description="Low complexity" evidence="1">
    <location>
        <begin position="16"/>
        <end position="26"/>
    </location>
</feature>
<evidence type="ECO:0000313" key="3">
    <source>
        <dbReference type="EMBL" id="KAJ7674226.1"/>
    </source>
</evidence>
<dbReference type="EMBL" id="JARKIE010000157">
    <property type="protein sequence ID" value="KAJ7674226.1"/>
    <property type="molecule type" value="Genomic_DNA"/>
</dbReference>
<feature type="transmembrane region" description="Helical" evidence="2">
    <location>
        <begin position="104"/>
        <end position="126"/>
    </location>
</feature>
<keyword evidence="4" id="KW-1185">Reference proteome</keyword>
<evidence type="ECO:0000313" key="4">
    <source>
        <dbReference type="Proteomes" id="UP001221757"/>
    </source>
</evidence>
<name>A0AAD7D1C6_MYCRO</name>
<gene>
    <name evidence="3" type="ORF">B0H17DRAFT_1241615</name>
</gene>
<feature type="compositionally biased region" description="Low complexity" evidence="1">
    <location>
        <begin position="34"/>
        <end position="47"/>
    </location>
</feature>
<dbReference type="AlphaFoldDB" id="A0AAD7D1C6"/>
<evidence type="ECO:0000256" key="1">
    <source>
        <dbReference type="SAM" id="MobiDB-lite"/>
    </source>
</evidence>
<keyword evidence="2" id="KW-0812">Transmembrane</keyword>
<comment type="caution">
    <text evidence="3">The sequence shown here is derived from an EMBL/GenBank/DDBJ whole genome shotgun (WGS) entry which is preliminary data.</text>
</comment>